<organism evidence="2 3">
    <name type="scientific">Aspergillus transmontanensis</name>
    <dbReference type="NCBI Taxonomy" id="1034304"/>
    <lineage>
        <taxon>Eukaryota</taxon>
        <taxon>Fungi</taxon>
        <taxon>Dikarya</taxon>
        <taxon>Ascomycota</taxon>
        <taxon>Pezizomycotina</taxon>
        <taxon>Eurotiomycetes</taxon>
        <taxon>Eurotiomycetidae</taxon>
        <taxon>Eurotiales</taxon>
        <taxon>Aspergillaceae</taxon>
        <taxon>Aspergillus</taxon>
        <taxon>Aspergillus subgen. Circumdati</taxon>
    </lineage>
</organism>
<gene>
    <name evidence="2" type="ORF">BDV41DRAFT_568640</name>
</gene>
<keyword evidence="3" id="KW-1185">Reference proteome</keyword>
<accession>A0A5N6VI72</accession>
<feature type="signal peptide" evidence="1">
    <location>
        <begin position="1"/>
        <end position="15"/>
    </location>
</feature>
<dbReference type="PANTHER" id="PTHR35605:SF1">
    <property type="entry name" value="ECP2 EFFECTOR PROTEIN DOMAIN-CONTAINING PROTEIN-RELATED"/>
    <property type="match status" value="1"/>
</dbReference>
<evidence type="ECO:0000256" key="1">
    <source>
        <dbReference type="SAM" id="SignalP"/>
    </source>
</evidence>
<dbReference type="PANTHER" id="PTHR35605">
    <property type="entry name" value="ECP2 EFFECTOR PROTEIN DOMAIN-CONTAINING PROTEIN-RELATED"/>
    <property type="match status" value="1"/>
</dbReference>
<evidence type="ECO:0000313" key="3">
    <source>
        <dbReference type="Proteomes" id="UP000325433"/>
    </source>
</evidence>
<protein>
    <submittedName>
        <fullName evidence="2">Uncharacterized protein</fullName>
    </submittedName>
</protein>
<dbReference type="AlphaFoldDB" id="A0A5N6VI72"/>
<proteinExistence type="predicted"/>
<dbReference type="EMBL" id="ML738394">
    <property type="protein sequence ID" value="KAE8307968.1"/>
    <property type="molecule type" value="Genomic_DNA"/>
</dbReference>
<dbReference type="Proteomes" id="UP000325433">
    <property type="component" value="Unassembled WGS sequence"/>
</dbReference>
<sequence>MKWTAILIALSAVSAQALESRDFDGKVTCGSGLPIDYNAIKGGIDYLNGLGGTPVEDPNKCGRVSCSYNSAIYMCNWVGGSRLQMDGVWRLLMLAVR</sequence>
<feature type="chain" id="PRO_5024936216" evidence="1">
    <location>
        <begin position="16"/>
        <end position="97"/>
    </location>
</feature>
<keyword evidence="1" id="KW-0732">Signal</keyword>
<reference evidence="3" key="1">
    <citation type="submission" date="2019-04" db="EMBL/GenBank/DDBJ databases">
        <title>Friends and foes A comparative genomics studyof 23 Aspergillus species from section Flavi.</title>
        <authorList>
            <consortium name="DOE Joint Genome Institute"/>
            <person name="Kjaerbolling I."/>
            <person name="Vesth T."/>
            <person name="Frisvad J.C."/>
            <person name="Nybo J.L."/>
            <person name="Theobald S."/>
            <person name="Kildgaard S."/>
            <person name="Isbrandt T."/>
            <person name="Kuo A."/>
            <person name="Sato A."/>
            <person name="Lyhne E.K."/>
            <person name="Kogle M.E."/>
            <person name="Wiebenga A."/>
            <person name="Kun R.S."/>
            <person name="Lubbers R.J."/>
            <person name="Makela M.R."/>
            <person name="Barry K."/>
            <person name="Chovatia M."/>
            <person name="Clum A."/>
            <person name="Daum C."/>
            <person name="Haridas S."/>
            <person name="He G."/>
            <person name="LaButti K."/>
            <person name="Lipzen A."/>
            <person name="Mondo S."/>
            <person name="Riley R."/>
            <person name="Salamov A."/>
            <person name="Simmons B.A."/>
            <person name="Magnuson J.K."/>
            <person name="Henrissat B."/>
            <person name="Mortensen U.H."/>
            <person name="Larsen T.O."/>
            <person name="Devries R.P."/>
            <person name="Grigoriev I.V."/>
            <person name="Machida M."/>
            <person name="Baker S.E."/>
            <person name="Andersen M.R."/>
        </authorList>
    </citation>
    <scope>NUCLEOTIDE SEQUENCE [LARGE SCALE GENOMIC DNA]</scope>
    <source>
        <strain evidence="3">CBS 130015</strain>
    </source>
</reference>
<evidence type="ECO:0000313" key="2">
    <source>
        <dbReference type="EMBL" id="KAE8307968.1"/>
    </source>
</evidence>
<name>A0A5N6VI72_9EURO</name>